<accession>A0A915ZVS9</accession>
<comment type="caution">
    <text evidence="1">The sequence shown here is derived from an EMBL/GenBank/DDBJ whole genome shotgun (WGS) entry which is preliminary data.</text>
</comment>
<dbReference type="OrthoDB" id="2356835at2759"/>
<dbReference type="Proteomes" id="UP000684084">
    <property type="component" value="Unassembled WGS sequence"/>
</dbReference>
<name>A0A915ZVS9_9GLOM</name>
<protein>
    <submittedName>
        <fullName evidence="1">Uncharacterized protein</fullName>
    </submittedName>
</protein>
<dbReference type="EMBL" id="CAGKOT010000063">
    <property type="protein sequence ID" value="CAB5389081.1"/>
    <property type="molecule type" value="Genomic_DNA"/>
</dbReference>
<evidence type="ECO:0000313" key="2">
    <source>
        <dbReference type="Proteomes" id="UP000684084"/>
    </source>
</evidence>
<proteinExistence type="predicted"/>
<evidence type="ECO:0000313" key="1">
    <source>
        <dbReference type="EMBL" id="CAB5389081.1"/>
    </source>
</evidence>
<reference evidence="1" key="1">
    <citation type="submission" date="2020-05" db="EMBL/GenBank/DDBJ databases">
        <authorList>
            <person name="Rincon C."/>
            <person name="Sanders R I."/>
            <person name="Robbins C."/>
            <person name="Chaturvedi A."/>
        </authorList>
    </citation>
    <scope>NUCLEOTIDE SEQUENCE</scope>
    <source>
        <strain evidence="1">CHB12</strain>
    </source>
</reference>
<organism evidence="1 2">
    <name type="scientific">Rhizophagus irregularis</name>
    <dbReference type="NCBI Taxonomy" id="588596"/>
    <lineage>
        <taxon>Eukaryota</taxon>
        <taxon>Fungi</taxon>
        <taxon>Fungi incertae sedis</taxon>
        <taxon>Mucoromycota</taxon>
        <taxon>Glomeromycotina</taxon>
        <taxon>Glomeromycetes</taxon>
        <taxon>Glomerales</taxon>
        <taxon>Glomeraceae</taxon>
        <taxon>Rhizophagus</taxon>
    </lineage>
</organism>
<dbReference type="VEuPathDB" id="FungiDB:RhiirFUN_011495"/>
<sequence length="228" mass="26531">MTLSIPIYGKCKTYTCGCQRFRPKNYANNECFFCNHVIGFHELFPVDTLEFPYGSCNEPECGCQWFKNQPLDNLQCIYCDHFEGFHSNWETPISNFIRNAHAATRRRTGNFPTYNADKPQAPALIINYLICFEKLLPNRFSKEGTAFWFHLQAKSFIKENIEISQTDELYNIIHNLFNEKLNDQGWILYSGSSGLPRKVIYNELSFNLIKSNITKAKKKLYIGKSVFT</sequence>
<dbReference type="AlphaFoldDB" id="A0A915ZVS9"/>
<gene>
    <name evidence="1" type="ORF">CHRIB12_LOCUS20896</name>
</gene>